<dbReference type="CDD" id="cd04733">
    <property type="entry name" value="OYE_like_2_FMN"/>
    <property type="match status" value="1"/>
</dbReference>
<evidence type="ECO:0000313" key="6">
    <source>
        <dbReference type="EMBL" id="KAK4225212.1"/>
    </source>
</evidence>
<evidence type="ECO:0000256" key="1">
    <source>
        <dbReference type="ARBA" id="ARBA00005979"/>
    </source>
</evidence>
<comment type="similarity">
    <text evidence="1">Belongs to the NADH:flavin oxidoreductase/NADH oxidase family.</text>
</comment>
<proteinExistence type="inferred from homology"/>
<feature type="domain" description="NADH:flavin oxidoreductase/NADH oxidase N-terminal" evidence="5">
    <location>
        <begin position="28"/>
        <end position="294"/>
    </location>
</feature>
<dbReference type="SUPFAM" id="SSF51395">
    <property type="entry name" value="FMN-linked oxidoreductases"/>
    <property type="match status" value="1"/>
</dbReference>
<dbReference type="InterPro" id="IPR051799">
    <property type="entry name" value="NADH_flavin_oxidoreductase"/>
</dbReference>
<dbReference type="GO" id="GO:0010181">
    <property type="term" value="F:FMN binding"/>
    <property type="evidence" value="ECO:0007669"/>
    <property type="project" value="InterPro"/>
</dbReference>
<keyword evidence="4" id="KW-0560">Oxidoreductase</keyword>
<accession>A0AAN7GUM7</accession>
<keyword evidence="7" id="KW-1185">Reference proteome</keyword>
<keyword evidence="2" id="KW-0285">Flavoprotein</keyword>
<evidence type="ECO:0000256" key="2">
    <source>
        <dbReference type="ARBA" id="ARBA00022630"/>
    </source>
</evidence>
<dbReference type="Proteomes" id="UP001301958">
    <property type="component" value="Unassembled WGS sequence"/>
</dbReference>
<dbReference type="AlphaFoldDB" id="A0AAN7GUM7"/>
<dbReference type="InterPro" id="IPR013785">
    <property type="entry name" value="Aldolase_TIM"/>
</dbReference>
<keyword evidence="3" id="KW-0288">FMN</keyword>
<dbReference type="PANTHER" id="PTHR43656:SF5">
    <property type="entry name" value="NADH:FLAVIN OXIDOREDUCTASE_NADH OXIDASE N-TERMINAL DOMAIN-CONTAINING PROTEIN"/>
    <property type="match status" value="1"/>
</dbReference>
<protein>
    <recommendedName>
        <fullName evidence="5">NADH:flavin oxidoreductase/NADH oxidase N-terminal domain-containing protein</fullName>
    </recommendedName>
</protein>
<gene>
    <name evidence="6" type="ORF">QBC38DRAFT_483546</name>
</gene>
<dbReference type="GO" id="GO:0016491">
    <property type="term" value="F:oxidoreductase activity"/>
    <property type="evidence" value="ECO:0007669"/>
    <property type="project" value="UniProtKB-KW"/>
</dbReference>
<dbReference type="PANTHER" id="PTHR43656">
    <property type="entry name" value="BINDING OXIDOREDUCTASE, PUTATIVE (AFU_ORTHOLOGUE AFUA_2G08260)-RELATED"/>
    <property type="match status" value="1"/>
</dbReference>
<dbReference type="Pfam" id="PF00724">
    <property type="entry name" value="Oxidored_FMN"/>
    <property type="match status" value="1"/>
</dbReference>
<sequence>MASENQPESGNNTCDLGTPLHFHFSGRSAKNRFMKVSLTERAATWSPVDKTDNGIPGDELFNLYRSWGLGGYGVVLTGNVMIDRDNLESPGNMIIPIDAQLSGQRLEAFKRLAAEAKTDGSLFIAQVSHPGRQVVSTLQPDPVSASDVQLTTQLFGAGFSKPHPASLEEIRAIKAGFVHAAVFLEKAGFDGIQLHGAHGYLLAQFLSETTNLRTDQYGGSIENRARLITEIADEIRKQTRPDFVLGIKINSVEFQAKGFTVEEAAELCELLEKHQFDFVELSGGTYEEMGWVYRKESTRAREAFFLEFAEMITPRLQHTKTYVTGGLRSARAMVDASKTVDGIGLGRPTSWN</sequence>
<comment type="caution">
    <text evidence="6">The sequence shown here is derived from an EMBL/GenBank/DDBJ whole genome shotgun (WGS) entry which is preliminary data.</text>
</comment>
<evidence type="ECO:0000259" key="5">
    <source>
        <dbReference type="Pfam" id="PF00724"/>
    </source>
</evidence>
<dbReference type="InterPro" id="IPR001155">
    <property type="entry name" value="OxRdtase_FMN_N"/>
</dbReference>
<name>A0AAN7GUM7_9PEZI</name>
<organism evidence="6 7">
    <name type="scientific">Podospora fimiseda</name>
    <dbReference type="NCBI Taxonomy" id="252190"/>
    <lineage>
        <taxon>Eukaryota</taxon>
        <taxon>Fungi</taxon>
        <taxon>Dikarya</taxon>
        <taxon>Ascomycota</taxon>
        <taxon>Pezizomycotina</taxon>
        <taxon>Sordariomycetes</taxon>
        <taxon>Sordariomycetidae</taxon>
        <taxon>Sordariales</taxon>
        <taxon>Podosporaceae</taxon>
        <taxon>Podospora</taxon>
    </lineage>
</organism>
<dbReference type="Gene3D" id="3.20.20.70">
    <property type="entry name" value="Aldolase class I"/>
    <property type="match status" value="1"/>
</dbReference>
<evidence type="ECO:0000313" key="7">
    <source>
        <dbReference type="Proteomes" id="UP001301958"/>
    </source>
</evidence>
<reference evidence="6" key="1">
    <citation type="journal article" date="2023" name="Mol. Phylogenet. Evol.">
        <title>Genome-scale phylogeny and comparative genomics of the fungal order Sordariales.</title>
        <authorList>
            <person name="Hensen N."/>
            <person name="Bonometti L."/>
            <person name="Westerberg I."/>
            <person name="Brannstrom I.O."/>
            <person name="Guillou S."/>
            <person name="Cros-Aarteil S."/>
            <person name="Calhoun S."/>
            <person name="Haridas S."/>
            <person name="Kuo A."/>
            <person name="Mondo S."/>
            <person name="Pangilinan J."/>
            <person name="Riley R."/>
            <person name="LaButti K."/>
            <person name="Andreopoulos B."/>
            <person name="Lipzen A."/>
            <person name="Chen C."/>
            <person name="Yan M."/>
            <person name="Daum C."/>
            <person name="Ng V."/>
            <person name="Clum A."/>
            <person name="Steindorff A."/>
            <person name="Ohm R.A."/>
            <person name="Martin F."/>
            <person name="Silar P."/>
            <person name="Natvig D.O."/>
            <person name="Lalanne C."/>
            <person name="Gautier V."/>
            <person name="Ament-Velasquez S.L."/>
            <person name="Kruys A."/>
            <person name="Hutchinson M.I."/>
            <person name="Powell A.J."/>
            <person name="Barry K."/>
            <person name="Miller A.N."/>
            <person name="Grigoriev I.V."/>
            <person name="Debuchy R."/>
            <person name="Gladieux P."/>
            <person name="Hiltunen Thoren M."/>
            <person name="Johannesson H."/>
        </authorList>
    </citation>
    <scope>NUCLEOTIDE SEQUENCE</scope>
    <source>
        <strain evidence="6">CBS 990.96</strain>
    </source>
</reference>
<evidence type="ECO:0000256" key="4">
    <source>
        <dbReference type="ARBA" id="ARBA00023002"/>
    </source>
</evidence>
<evidence type="ECO:0000256" key="3">
    <source>
        <dbReference type="ARBA" id="ARBA00022643"/>
    </source>
</evidence>
<dbReference type="EMBL" id="MU865372">
    <property type="protein sequence ID" value="KAK4225212.1"/>
    <property type="molecule type" value="Genomic_DNA"/>
</dbReference>
<reference evidence="6" key="2">
    <citation type="submission" date="2023-05" db="EMBL/GenBank/DDBJ databases">
        <authorList>
            <consortium name="Lawrence Berkeley National Laboratory"/>
            <person name="Steindorff A."/>
            <person name="Hensen N."/>
            <person name="Bonometti L."/>
            <person name="Westerberg I."/>
            <person name="Brannstrom I.O."/>
            <person name="Guillou S."/>
            <person name="Cros-Aarteil S."/>
            <person name="Calhoun S."/>
            <person name="Haridas S."/>
            <person name="Kuo A."/>
            <person name="Mondo S."/>
            <person name="Pangilinan J."/>
            <person name="Riley R."/>
            <person name="Labutti K."/>
            <person name="Andreopoulos B."/>
            <person name="Lipzen A."/>
            <person name="Chen C."/>
            <person name="Yanf M."/>
            <person name="Daum C."/>
            <person name="Ng V."/>
            <person name="Clum A."/>
            <person name="Ohm R."/>
            <person name="Martin F."/>
            <person name="Silar P."/>
            <person name="Natvig D."/>
            <person name="Lalanne C."/>
            <person name="Gautier V."/>
            <person name="Ament-Velasquez S.L."/>
            <person name="Kruys A."/>
            <person name="Hutchinson M.I."/>
            <person name="Powell A.J."/>
            <person name="Barry K."/>
            <person name="Miller A.N."/>
            <person name="Grigoriev I.V."/>
            <person name="Debuchy R."/>
            <person name="Gladieux P."/>
            <person name="Thoren M.H."/>
            <person name="Johannesson H."/>
        </authorList>
    </citation>
    <scope>NUCLEOTIDE SEQUENCE</scope>
    <source>
        <strain evidence="6">CBS 990.96</strain>
    </source>
</reference>